<sequence>MTGLNYVTRRGAIYVWRRRLPAWASKTSYLQISLRTPKFSTAKILSNLVNAGFATCICHMKSQRITQAKAQRFLSDLVVQRLEKIEEERCYKPDTPSPEDWRQRYLNERGRAVAARFVAARGGAADLFQEDILDLEKDGFSAHDIDFVRSEIVRLKTEISSQSYKDESRAMADTALGRPECDTFAIRKVGALRLLAQAEALERSDRLTTDTLVPVLETSENAFHKPLAAPEQPQEDANKRYSTVMASIVSDYIASRSRIVDDPAEQKKIAKDVSQQRAILAQFAEATQVKKLTDLRQENLFHYVSVLERLPKIYCKNAVDQARTLEKILERAEELSADKVGLAPATINRNVTALQGFLKFAKSRGTKPAETLDLSCLRKPCDDDERSARLAFSEDDMASIARHPVWTGCQSSIRRNEKGSMVIKDGLYWGPIVASLSGTRREEIMGMTLDEIDLTHKYPHLHIRKNHNRRLKNAASERLVPLHDALAQMGFHDYVADLKARGEVDLFPEL</sequence>
<dbReference type="AlphaFoldDB" id="A0A1Y5SS06"/>
<dbReference type="OrthoDB" id="7222937at2"/>
<keyword evidence="3" id="KW-1185">Reference proteome</keyword>
<name>A0A1Y5SS06_9RHOB</name>
<dbReference type="EMBL" id="FWFT01000003">
    <property type="protein sequence ID" value="SLN47120.1"/>
    <property type="molecule type" value="Genomic_DNA"/>
</dbReference>
<dbReference type="RefSeq" id="WP_085864847.1">
    <property type="nucleotide sequence ID" value="NZ_FWFT01000003.1"/>
</dbReference>
<evidence type="ECO:0000313" key="3">
    <source>
        <dbReference type="Proteomes" id="UP000193623"/>
    </source>
</evidence>
<dbReference type="GO" id="GO:0015074">
    <property type="term" value="P:DNA integration"/>
    <property type="evidence" value="ECO:0007669"/>
    <property type="project" value="InterPro"/>
</dbReference>
<dbReference type="GO" id="GO:0006310">
    <property type="term" value="P:DNA recombination"/>
    <property type="evidence" value="ECO:0007669"/>
    <property type="project" value="UniProtKB-KW"/>
</dbReference>
<reference evidence="2 3" key="1">
    <citation type="submission" date="2017-03" db="EMBL/GenBank/DDBJ databases">
        <authorList>
            <person name="Afonso C.L."/>
            <person name="Miller P.J."/>
            <person name="Scott M.A."/>
            <person name="Spackman E."/>
            <person name="Goraichik I."/>
            <person name="Dimitrov K.M."/>
            <person name="Suarez D.L."/>
            <person name="Swayne D.E."/>
        </authorList>
    </citation>
    <scope>NUCLEOTIDE SEQUENCE [LARGE SCALE GENOMIC DNA]</scope>
    <source>
        <strain evidence="2 3">CECT 8397</strain>
    </source>
</reference>
<evidence type="ECO:0000256" key="1">
    <source>
        <dbReference type="ARBA" id="ARBA00023172"/>
    </source>
</evidence>
<organism evidence="2 3">
    <name type="scientific">Pseudooctadecabacter jejudonensis</name>
    <dbReference type="NCBI Taxonomy" id="1391910"/>
    <lineage>
        <taxon>Bacteria</taxon>
        <taxon>Pseudomonadati</taxon>
        <taxon>Pseudomonadota</taxon>
        <taxon>Alphaproteobacteria</taxon>
        <taxon>Rhodobacterales</taxon>
        <taxon>Paracoccaceae</taxon>
        <taxon>Pseudooctadecabacter</taxon>
    </lineage>
</organism>
<dbReference type="GO" id="GO:0003677">
    <property type="term" value="F:DNA binding"/>
    <property type="evidence" value="ECO:0007669"/>
    <property type="project" value="InterPro"/>
</dbReference>
<dbReference type="SUPFAM" id="SSF56349">
    <property type="entry name" value="DNA breaking-rejoining enzymes"/>
    <property type="match status" value="1"/>
</dbReference>
<dbReference type="InterPro" id="IPR011010">
    <property type="entry name" value="DNA_brk_join_enz"/>
</dbReference>
<dbReference type="Proteomes" id="UP000193623">
    <property type="component" value="Unassembled WGS sequence"/>
</dbReference>
<evidence type="ECO:0008006" key="4">
    <source>
        <dbReference type="Google" id="ProtNLM"/>
    </source>
</evidence>
<gene>
    <name evidence="2" type="ORF">PSJ8397_02468</name>
</gene>
<protein>
    <recommendedName>
        <fullName evidence="4">Core-binding (CB) domain-containing protein</fullName>
    </recommendedName>
</protein>
<evidence type="ECO:0000313" key="2">
    <source>
        <dbReference type="EMBL" id="SLN47120.1"/>
    </source>
</evidence>
<proteinExistence type="predicted"/>
<keyword evidence="1" id="KW-0233">DNA recombination</keyword>
<dbReference type="InterPro" id="IPR013762">
    <property type="entry name" value="Integrase-like_cat_sf"/>
</dbReference>
<accession>A0A1Y5SS06</accession>
<dbReference type="Gene3D" id="1.10.443.10">
    <property type="entry name" value="Intergrase catalytic core"/>
    <property type="match status" value="1"/>
</dbReference>